<dbReference type="EMBL" id="JYON01000001">
    <property type="protein sequence ID" value="KJH73439.1"/>
    <property type="molecule type" value="Genomic_DNA"/>
</dbReference>
<reference evidence="1 2" key="1">
    <citation type="submission" date="2015-02" db="EMBL/GenBank/DDBJ databases">
        <title>Draft genome of a novel marine cyanobacterium (Chroococcales) isolated from South Atlantic Ocean.</title>
        <authorList>
            <person name="Rigonato J."/>
            <person name="Alvarenga D.O."/>
            <person name="Branco L.H."/>
            <person name="Varani A.M."/>
            <person name="Brandini F.P."/>
            <person name="Fiore M.F."/>
        </authorList>
    </citation>
    <scope>NUCLEOTIDE SEQUENCE [LARGE SCALE GENOMIC DNA]</scope>
    <source>
        <strain evidence="1 2">CENA595</strain>
    </source>
</reference>
<evidence type="ECO:0000313" key="1">
    <source>
        <dbReference type="EMBL" id="KJH73439.1"/>
    </source>
</evidence>
<dbReference type="Proteomes" id="UP000032452">
    <property type="component" value="Unassembled WGS sequence"/>
</dbReference>
<comment type="caution">
    <text evidence="1">The sequence shown here is derived from an EMBL/GenBank/DDBJ whole genome shotgun (WGS) entry which is preliminary data.</text>
</comment>
<gene>
    <name evidence="1" type="ORF">UH38_01295</name>
</gene>
<name>A0A0D8ZY98_9CYAN</name>
<proteinExistence type="predicted"/>
<keyword evidence="2" id="KW-1185">Reference proteome</keyword>
<protein>
    <submittedName>
        <fullName evidence="1">Uncharacterized protein</fullName>
    </submittedName>
</protein>
<organism evidence="1 2">
    <name type="scientific">Aliterella atlantica CENA595</name>
    <dbReference type="NCBI Taxonomy" id="1618023"/>
    <lineage>
        <taxon>Bacteria</taxon>
        <taxon>Bacillati</taxon>
        <taxon>Cyanobacteriota</taxon>
        <taxon>Cyanophyceae</taxon>
        <taxon>Chroococcidiopsidales</taxon>
        <taxon>Aliterellaceae</taxon>
        <taxon>Aliterella</taxon>
    </lineage>
</organism>
<accession>A0A0D8ZY98</accession>
<dbReference type="AlphaFoldDB" id="A0A0D8ZY98"/>
<sequence length="84" mass="9473">MMTSTEGIYRNGKIELSQLPTNINDKTRVIVTFIESNDIELSAYGIDRLQAESLRANLGSFADDWNSPEMSIYDNYDSIMTVTS</sequence>
<dbReference type="OrthoDB" id="7069202at2"/>
<evidence type="ECO:0000313" key="2">
    <source>
        <dbReference type="Proteomes" id="UP000032452"/>
    </source>
</evidence>